<sequence>MEKKPIKAEILYQNFIDKTISKGFNHISNYSFSYIYVLIQLSSKLKTTSALNQFKINFQKFYNLSFNDEPIIFDFLPIKKRREIIVSVNKMLMEWPNTFFKIHNLKKFNNSHIIDNLEKMPYWAYYYLMFKS</sequence>
<organism evidence="1 2">
    <name type="scientific">Pseudofulvibacter geojedonensis</name>
    <dbReference type="NCBI Taxonomy" id="1123758"/>
    <lineage>
        <taxon>Bacteria</taxon>
        <taxon>Pseudomonadati</taxon>
        <taxon>Bacteroidota</taxon>
        <taxon>Flavobacteriia</taxon>
        <taxon>Flavobacteriales</taxon>
        <taxon>Flavobacteriaceae</taxon>
        <taxon>Pseudofulvibacter</taxon>
    </lineage>
</organism>
<dbReference type="EMBL" id="JBHTJM010000002">
    <property type="protein sequence ID" value="MFD0962551.1"/>
    <property type="molecule type" value="Genomic_DNA"/>
</dbReference>
<reference evidence="2" key="1">
    <citation type="journal article" date="2019" name="Int. J. Syst. Evol. Microbiol.">
        <title>The Global Catalogue of Microorganisms (GCM) 10K type strain sequencing project: providing services to taxonomists for standard genome sequencing and annotation.</title>
        <authorList>
            <consortium name="The Broad Institute Genomics Platform"/>
            <consortium name="The Broad Institute Genome Sequencing Center for Infectious Disease"/>
            <person name="Wu L."/>
            <person name="Ma J."/>
        </authorList>
    </citation>
    <scope>NUCLEOTIDE SEQUENCE [LARGE SCALE GENOMIC DNA]</scope>
    <source>
        <strain evidence="2">CCUG 62114</strain>
    </source>
</reference>
<proteinExistence type="predicted"/>
<keyword evidence="2" id="KW-1185">Reference proteome</keyword>
<gene>
    <name evidence="1" type="ORF">ACFQ1O_00875</name>
</gene>
<evidence type="ECO:0000313" key="2">
    <source>
        <dbReference type="Proteomes" id="UP001596997"/>
    </source>
</evidence>
<evidence type="ECO:0000313" key="1">
    <source>
        <dbReference type="EMBL" id="MFD0962551.1"/>
    </source>
</evidence>
<dbReference type="RefSeq" id="WP_377712330.1">
    <property type="nucleotide sequence ID" value="NZ_JBHTJM010000002.1"/>
</dbReference>
<accession>A0ABW3HYA5</accession>
<name>A0ABW3HYA5_9FLAO</name>
<protein>
    <submittedName>
        <fullName evidence="1">Uncharacterized protein</fullName>
    </submittedName>
</protein>
<dbReference type="Proteomes" id="UP001596997">
    <property type="component" value="Unassembled WGS sequence"/>
</dbReference>
<comment type="caution">
    <text evidence="1">The sequence shown here is derived from an EMBL/GenBank/DDBJ whole genome shotgun (WGS) entry which is preliminary data.</text>
</comment>